<feature type="transmembrane region" description="Helical" evidence="1">
    <location>
        <begin position="65"/>
        <end position="87"/>
    </location>
</feature>
<organism evidence="2 3">
    <name type="scientific">Propioniciclava tarda</name>
    <dbReference type="NCBI Taxonomy" id="433330"/>
    <lineage>
        <taxon>Bacteria</taxon>
        <taxon>Bacillati</taxon>
        <taxon>Actinomycetota</taxon>
        <taxon>Actinomycetes</taxon>
        <taxon>Propionibacteriales</taxon>
        <taxon>Propionibacteriaceae</taxon>
        <taxon>Propioniciclava</taxon>
    </lineage>
</organism>
<keyword evidence="1" id="KW-1133">Transmembrane helix</keyword>
<evidence type="ECO:0000256" key="1">
    <source>
        <dbReference type="SAM" id="Phobius"/>
    </source>
</evidence>
<comment type="caution">
    <text evidence="2">The sequence shown here is derived from an EMBL/GenBank/DDBJ whole genome shotgun (WGS) entry which is preliminary data.</text>
</comment>
<proteinExistence type="predicted"/>
<name>A0A4Q9KKM4_PROTD</name>
<evidence type="ECO:0000313" key="2">
    <source>
        <dbReference type="EMBL" id="TBT94988.1"/>
    </source>
</evidence>
<dbReference type="Proteomes" id="UP000291933">
    <property type="component" value="Unassembled WGS sequence"/>
</dbReference>
<reference evidence="2 3" key="1">
    <citation type="submission" date="2019-01" db="EMBL/GenBank/DDBJ databases">
        <title>Lactibacter flavus gen. nov., sp. nov., a novel bacterium of the family Propionibacteriaceae isolated from raw milk and dairy products.</title>
        <authorList>
            <person name="Huptas C."/>
            <person name="Wenning M."/>
            <person name="Breitenwieser F."/>
            <person name="Doll E."/>
            <person name="Von Neubeck M."/>
            <person name="Busse H.-J."/>
            <person name="Scherer S."/>
        </authorList>
    </citation>
    <scope>NUCLEOTIDE SEQUENCE [LARGE SCALE GENOMIC DNA]</scope>
    <source>
        <strain evidence="2 3">DSM 22130</strain>
    </source>
</reference>
<sequence length="185" mass="20121">MTTDAPVSAPPPASVVEYPVFFVPELARQHVRAASRNRTWRIVSTVISLGITFAIYWFFREQLGALTWPVVAISAALPLAYLIWAIVGEVAVRHSARTVHDGLALGVGREGVGTASGWWGWDAIAAVRARSRRFGRSDDLIVEAKDGRQVALPLAFLSDKPATIDSAIRALSNGRVRVDFSKLDA</sequence>
<keyword evidence="3" id="KW-1185">Reference proteome</keyword>
<accession>A0A4Q9KKM4</accession>
<keyword evidence="1" id="KW-0812">Transmembrane</keyword>
<feature type="transmembrane region" description="Helical" evidence="1">
    <location>
        <begin position="39"/>
        <end position="59"/>
    </location>
</feature>
<gene>
    <name evidence="2" type="ORF">ET996_08235</name>
</gene>
<protein>
    <recommendedName>
        <fullName evidence="4">PH domain-containing protein</fullName>
    </recommendedName>
</protein>
<dbReference type="RefSeq" id="WP_131172077.1">
    <property type="nucleotide sequence ID" value="NZ_FXTL01000007.1"/>
</dbReference>
<dbReference type="EMBL" id="SDMR01000008">
    <property type="protein sequence ID" value="TBT94988.1"/>
    <property type="molecule type" value="Genomic_DNA"/>
</dbReference>
<evidence type="ECO:0008006" key="4">
    <source>
        <dbReference type="Google" id="ProtNLM"/>
    </source>
</evidence>
<evidence type="ECO:0000313" key="3">
    <source>
        <dbReference type="Proteomes" id="UP000291933"/>
    </source>
</evidence>
<dbReference type="AlphaFoldDB" id="A0A4Q9KKM4"/>
<keyword evidence="1" id="KW-0472">Membrane</keyword>